<evidence type="ECO:0000259" key="1">
    <source>
        <dbReference type="Pfam" id="PF16011"/>
    </source>
</evidence>
<dbReference type="Gene3D" id="2.60.40.1190">
    <property type="match status" value="1"/>
</dbReference>
<dbReference type="Pfam" id="PF16011">
    <property type="entry name" value="CBM9_2"/>
    <property type="match status" value="1"/>
</dbReference>
<keyword evidence="3" id="KW-1185">Reference proteome</keyword>
<accession>A0ABV0BQ04</accession>
<sequence length="217" mass="25658">MTNSIIISSINLENSDLKGYQSLNELLRSTSWNHINVANWNEDYPYIPQAKFRVAYDQKAIIIQYEIEEEVIKAQYHVHNDNIWEDSCVEFFISFDNKEHYYNFEFNPIGAGLIGYGTNVKTERSRLTEEQIDQVDVFSTIERTRTGSKWSLIQYIPFTAFIHNQITNSFLKENKIFANFYKCGDHLPRPHFLSWNKIDHPTPNFHLPEFFGELIFE</sequence>
<gene>
    <name evidence="2" type="ORF">ABE541_00160</name>
</gene>
<evidence type="ECO:0000313" key="2">
    <source>
        <dbReference type="EMBL" id="MEN5375669.1"/>
    </source>
</evidence>
<dbReference type="SUPFAM" id="SSF49344">
    <property type="entry name" value="CBD9-like"/>
    <property type="match status" value="1"/>
</dbReference>
<dbReference type="RefSeq" id="WP_183915590.1">
    <property type="nucleotide sequence ID" value="NZ_JBDJLH010000006.1"/>
</dbReference>
<comment type="caution">
    <text evidence="2">The sequence shown here is derived from an EMBL/GenBank/DDBJ whole genome shotgun (WGS) entry which is preliminary data.</text>
</comment>
<dbReference type="EMBL" id="JBDJNQ010000001">
    <property type="protein sequence ID" value="MEN5375669.1"/>
    <property type="molecule type" value="Genomic_DNA"/>
</dbReference>
<protein>
    <submittedName>
        <fullName evidence="2">Carbohydrate-binding family 9-like protein</fullName>
    </submittedName>
</protein>
<name>A0ABV0BQ04_9SPHI</name>
<proteinExistence type="predicted"/>
<reference evidence="2 3" key="1">
    <citation type="submission" date="2024-04" db="EMBL/GenBank/DDBJ databases">
        <title>WGS of bacteria from Torrens River.</title>
        <authorList>
            <person name="Wyrsch E.R."/>
            <person name="Drigo B."/>
        </authorList>
    </citation>
    <scope>NUCLEOTIDE SEQUENCE [LARGE SCALE GENOMIC DNA]</scope>
    <source>
        <strain evidence="2 3">TWI391</strain>
    </source>
</reference>
<dbReference type="CDD" id="cd09620">
    <property type="entry name" value="CBM9_like_3"/>
    <property type="match status" value="1"/>
</dbReference>
<feature type="domain" description="Carbohydrate-binding" evidence="1">
    <location>
        <begin position="30"/>
        <end position="216"/>
    </location>
</feature>
<organism evidence="2 3">
    <name type="scientific">Sphingobacterium kitahiroshimense</name>
    <dbReference type="NCBI Taxonomy" id="470446"/>
    <lineage>
        <taxon>Bacteria</taxon>
        <taxon>Pseudomonadati</taxon>
        <taxon>Bacteroidota</taxon>
        <taxon>Sphingobacteriia</taxon>
        <taxon>Sphingobacteriales</taxon>
        <taxon>Sphingobacteriaceae</taxon>
        <taxon>Sphingobacterium</taxon>
    </lineage>
</organism>
<dbReference type="Proteomes" id="UP001409291">
    <property type="component" value="Unassembled WGS sequence"/>
</dbReference>
<dbReference type="InterPro" id="IPR010502">
    <property type="entry name" value="Carb-bd_dom_fam9"/>
</dbReference>
<evidence type="ECO:0000313" key="3">
    <source>
        <dbReference type="Proteomes" id="UP001409291"/>
    </source>
</evidence>